<feature type="domain" description="SCP" evidence="2">
    <location>
        <begin position="29"/>
        <end position="168"/>
    </location>
</feature>
<dbReference type="EnsemblPlants" id="OPUNC07G01800.1">
    <property type="protein sequence ID" value="OPUNC07G01800.1"/>
    <property type="gene ID" value="OPUNC07G01800"/>
</dbReference>
<dbReference type="STRING" id="4537.A0A0E0LGN6"/>
<dbReference type="eggNOG" id="KOG3017">
    <property type="taxonomic scope" value="Eukaryota"/>
</dbReference>
<reference evidence="3" key="2">
    <citation type="submission" date="2018-05" db="EMBL/GenBank/DDBJ databases">
        <title>OpunRS2 (Oryza punctata Reference Sequence Version 2).</title>
        <authorList>
            <person name="Zhang J."/>
            <person name="Kudrna D."/>
            <person name="Lee S."/>
            <person name="Talag J."/>
            <person name="Welchert J."/>
            <person name="Wing R.A."/>
        </authorList>
    </citation>
    <scope>NUCLEOTIDE SEQUENCE [LARGE SCALE GENOMIC DNA]</scope>
</reference>
<accession>A0A0E0LGN6</accession>
<reference evidence="3" key="1">
    <citation type="submission" date="2015-04" db="UniProtKB">
        <authorList>
            <consortium name="EnsemblPlants"/>
        </authorList>
    </citation>
    <scope>IDENTIFICATION</scope>
</reference>
<keyword evidence="1" id="KW-0732">Signal</keyword>
<evidence type="ECO:0000259" key="2">
    <source>
        <dbReference type="SMART" id="SM00198"/>
    </source>
</evidence>
<feature type="signal peptide" evidence="1">
    <location>
        <begin position="1"/>
        <end position="27"/>
    </location>
</feature>
<dbReference type="InterPro" id="IPR018244">
    <property type="entry name" value="Allrgn_V5/Tpx1_CS"/>
</dbReference>
<dbReference type="HOGENOM" id="CLU_035730_8_3_1"/>
<evidence type="ECO:0000313" key="3">
    <source>
        <dbReference type="EnsemblPlants" id="OPUNC07G01800.1"/>
    </source>
</evidence>
<dbReference type="PRINTS" id="PR00837">
    <property type="entry name" value="V5TPXLIKE"/>
</dbReference>
<evidence type="ECO:0000313" key="4">
    <source>
        <dbReference type="Proteomes" id="UP000026962"/>
    </source>
</evidence>
<dbReference type="InterPro" id="IPR014044">
    <property type="entry name" value="CAP_dom"/>
</dbReference>
<dbReference type="PANTHER" id="PTHR10334">
    <property type="entry name" value="CYSTEINE-RICH SECRETORY PROTEIN-RELATED"/>
    <property type="match status" value="1"/>
</dbReference>
<name>A0A0E0LGN6_ORYPU</name>
<dbReference type="SUPFAM" id="SSF55797">
    <property type="entry name" value="PR-1-like"/>
    <property type="match status" value="2"/>
</dbReference>
<evidence type="ECO:0000256" key="1">
    <source>
        <dbReference type="SAM" id="SignalP"/>
    </source>
</evidence>
<proteinExistence type="predicted"/>
<dbReference type="Gene3D" id="3.40.33.10">
    <property type="entry name" value="CAP"/>
    <property type="match status" value="2"/>
</dbReference>
<dbReference type="Gramene" id="OPUNC07G01800.1">
    <property type="protein sequence ID" value="OPUNC07G01800.1"/>
    <property type="gene ID" value="OPUNC07G01800"/>
</dbReference>
<keyword evidence="4" id="KW-1185">Reference proteome</keyword>
<protein>
    <recommendedName>
        <fullName evidence="2">SCP domain-containing protein</fullName>
    </recommendedName>
</protein>
<dbReference type="CDD" id="cd05381">
    <property type="entry name" value="CAP_PR-1"/>
    <property type="match status" value="2"/>
</dbReference>
<dbReference type="InterPro" id="IPR035940">
    <property type="entry name" value="CAP_sf"/>
</dbReference>
<sequence>MHVRITHTPFALVLLAATLAMASTAAAQNSPQDFLDAHNAARRGEGVGLPDVVWNTTLEAFAQSVVAASAGTCNLRHSSNSGYGENLYWGPAGKAWTAADAVSNWMEEKAFYVYSSNTCTKGSDLIECGHYTQIVWRSTTSIGCARAVCNNGDVIISCNYFPPGNLPNERPVIENEVIATAIRCSPLHNAIRALNMAAMRNGHSPTGKGLIKKERFGYLVYGPSNLNNWESASILSWCRQCHSQYEERKHYGFANKAFAVLVLLAATLAMASTAAAQSSPQDFLDAHNAARRGEGVELPDVVWNTTLQAFAENYAAVLAADCSFTHSNSEQLGYGENLYMGGAGSASTAADAVDEWMKEKADYVYSSNTCTRGALIDCGHYTQVVWRSTTSIGCARAVCSNGGGVIISCNYFPPGNWPDQRPY</sequence>
<dbReference type="InterPro" id="IPR001283">
    <property type="entry name" value="CRISP-related"/>
</dbReference>
<dbReference type="Proteomes" id="UP000026962">
    <property type="component" value="Chromosome 7"/>
</dbReference>
<dbReference type="SMART" id="SM00198">
    <property type="entry name" value="SCP"/>
    <property type="match status" value="2"/>
</dbReference>
<organism evidence="3">
    <name type="scientific">Oryza punctata</name>
    <name type="common">Red rice</name>
    <dbReference type="NCBI Taxonomy" id="4537"/>
    <lineage>
        <taxon>Eukaryota</taxon>
        <taxon>Viridiplantae</taxon>
        <taxon>Streptophyta</taxon>
        <taxon>Embryophyta</taxon>
        <taxon>Tracheophyta</taxon>
        <taxon>Spermatophyta</taxon>
        <taxon>Magnoliopsida</taxon>
        <taxon>Liliopsida</taxon>
        <taxon>Poales</taxon>
        <taxon>Poaceae</taxon>
        <taxon>BOP clade</taxon>
        <taxon>Oryzoideae</taxon>
        <taxon>Oryzeae</taxon>
        <taxon>Oryzinae</taxon>
        <taxon>Oryza</taxon>
    </lineage>
</organism>
<feature type="chain" id="PRO_5002366265" description="SCP domain-containing protein" evidence="1">
    <location>
        <begin position="28"/>
        <end position="423"/>
    </location>
</feature>
<dbReference type="PROSITE" id="PS01010">
    <property type="entry name" value="CRISP_2"/>
    <property type="match status" value="2"/>
</dbReference>
<feature type="domain" description="SCP" evidence="2">
    <location>
        <begin position="278"/>
        <end position="419"/>
    </location>
</feature>
<dbReference type="GO" id="GO:0005576">
    <property type="term" value="C:extracellular region"/>
    <property type="evidence" value="ECO:0007669"/>
    <property type="project" value="InterPro"/>
</dbReference>
<dbReference type="FunFam" id="3.40.33.10:FF:000004">
    <property type="entry name" value="CAP, cysteine-rich secretory protein, antigen 5"/>
    <property type="match status" value="2"/>
</dbReference>
<dbReference type="Pfam" id="PF00188">
    <property type="entry name" value="CAP"/>
    <property type="match status" value="2"/>
</dbReference>
<dbReference type="AlphaFoldDB" id="A0A0E0LGN6"/>
<dbReference type="PROSITE" id="PS01009">
    <property type="entry name" value="CRISP_1"/>
    <property type="match status" value="2"/>
</dbReference>